<reference evidence="7 8" key="1">
    <citation type="journal article" date="2018" name="Int. J. Syst. Evol. Microbiol.">
        <title>Zhouia spongiae sp. nov., isolated from a marine sponge.</title>
        <authorList>
            <person name="Zhuang L."/>
            <person name="Lin B."/>
            <person name="Qin F."/>
            <person name="Luo L."/>
        </authorList>
    </citation>
    <scope>NUCLEOTIDE SEQUENCE [LARGE SCALE GENOMIC DNA]</scope>
    <source>
        <strain evidence="7 8">HN-Y44</strain>
    </source>
</reference>
<evidence type="ECO:0000259" key="5">
    <source>
        <dbReference type="Pfam" id="PF04542"/>
    </source>
</evidence>
<dbReference type="InterPro" id="IPR013325">
    <property type="entry name" value="RNA_pol_sigma_r2"/>
</dbReference>
<evidence type="ECO:0000256" key="4">
    <source>
        <dbReference type="ARBA" id="ARBA00023163"/>
    </source>
</evidence>
<dbReference type="InterPro" id="IPR039425">
    <property type="entry name" value="RNA_pol_sigma-70-like"/>
</dbReference>
<dbReference type="InterPro" id="IPR014284">
    <property type="entry name" value="RNA_pol_sigma-70_dom"/>
</dbReference>
<dbReference type="NCBIfam" id="TIGR02937">
    <property type="entry name" value="sigma70-ECF"/>
    <property type="match status" value="1"/>
</dbReference>
<accession>A0ABY3YHV0</accession>
<dbReference type="Gene3D" id="1.10.1740.10">
    <property type="match status" value="1"/>
</dbReference>
<dbReference type="InterPro" id="IPR013249">
    <property type="entry name" value="RNA_pol_sigma70_r4_t2"/>
</dbReference>
<evidence type="ECO:0000256" key="1">
    <source>
        <dbReference type="ARBA" id="ARBA00010641"/>
    </source>
</evidence>
<keyword evidence="4" id="KW-0804">Transcription</keyword>
<gene>
    <name evidence="7" type="ORF">MQE36_08960</name>
</gene>
<dbReference type="SUPFAM" id="SSF88946">
    <property type="entry name" value="Sigma2 domain of RNA polymerase sigma factors"/>
    <property type="match status" value="1"/>
</dbReference>
<keyword evidence="2" id="KW-0805">Transcription regulation</keyword>
<evidence type="ECO:0000259" key="6">
    <source>
        <dbReference type="Pfam" id="PF08281"/>
    </source>
</evidence>
<feature type="domain" description="RNA polymerase sigma factor 70 region 4 type 2" evidence="6">
    <location>
        <begin position="115"/>
        <end position="165"/>
    </location>
</feature>
<dbReference type="InterPro" id="IPR007627">
    <property type="entry name" value="RNA_pol_sigma70_r2"/>
</dbReference>
<dbReference type="PANTHER" id="PTHR43133">
    <property type="entry name" value="RNA POLYMERASE ECF-TYPE SIGMA FACTO"/>
    <property type="match status" value="1"/>
</dbReference>
<dbReference type="Proteomes" id="UP000829476">
    <property type="component" value="Chromosome"/>
</dbReference>
<dbReference type="Pfam" id="PF08281">
    <property type="entry name" value="Sigma70_r4_2"/>
    <property type="match status" value="1"/>
</dbReference>
<feature type="domain" description="RNA polymerase sigma-70 region 2" evidence="5">
    <location>
        <begin position="22"/>
        <end position="88"/>
    </location>
</feature>
<organism evidence="7 8">
    <name type="scientific">Zhouia spongiae</name>
    <dbReference type="NCBI Taxonomy" id="2202721"/>
    <lineage>
        <taxon>Bacteria</taxon>
        <taxon>Pseudomonadati</taxon>
        <taxon>Bacteroidota</taxon>
        <taxon>Flavobacteriia</taxon>
        <taxon>Flavobacteriales</taxon>
        <taxon>Flavobacteriaceae</taxon>
        <taxon>Zhouia</taxon>
    </lineage>
</organism>
<dbReference type="InterPro" id="IPR013324">
    <property type="entry name" value="RNA_pol_sigma_r3/r4-like"/>
</dbReference>
<dbReference type="SUPFAM" id="SSF88659">
    <property type="entry name" value="Sigma3 and sigma4 domains of RNA polymerase sigma factors"/>
    <property type="match status" value="1"/>
</dbReference>
<evidence type="ECO:0000313" key="7">
    <source>
        <dbReference type="EMBL" id="UNY97226.1"/>
    </source>
</evidence>
<dbReference type="Gene3D" id="1.10.10.10">
    <property type="entry name" value="Winged helix-like DNA-binding domain superfamily/Winged helix DNA-binding domain"/>
    <property type="match status" value="1"/>
</dbReference>
<evidence type="ECO:0000256" key="3">
    <source>
        <dbReference type="ARBA" id="ARBA00023082"/>
    </source>
</evidence>
<name>A0ABY3YHV0_9FLAO</name>
<proteinExistence type="inferred from homology"/>
<keyword evidence="8" id="KW-1185">Reference proteome</keyword>
<evidence type="ECO:0000313" key="8">
    <source>
        <dbReference type="Proteomes" id="UP000829476"/>
    </source>
</evidence>
<comment type="similarity">
    <text evidence="1">Belongs to the sigma-70 factor family. ECF subfamily.</text>
</comment>
<evidence type="ECO:0000256" key="2">
    <source>
        <dbReference type="ARBA" id="ARBA00023015"/>
    </source>
</evidence>
<dbReference type="EMBL" id="CP094326">
    <property type="protein sequence ID" value="UNY97226.1"/>
    <property type="molecule type" value="Genomic_DNA"/>
</dbReference>
<keyword evidence="3" id="KW-0731">Sigma factor</keyword>
<protein>
    <submittedName>
        <fullName evidence="7">Sigma-70 family RNA polymerase sigma factor</fullName>
    </submittedName>
</protein>
<sequence length="190" mass="22406">MIQKDSYPLKRKEQDELNIEYLFEKYYSYLCLISFGIVKDRDIAKDLVQEFFVSCWKRKERIIIETNFKGYAVKAVKNLCLQHLNKIRKETEFLNNLPMEGNDLEKESDVDVPIQNILEVVNKLPQDRKNIFLSYVFNQQSYSDIAEENGISINTVKTQMKRAYRFIRSEISKEGITAVTSAFFLYLLNS</sequence>
<dbReference type="Pfam" id="PF04542">
    <property type="entry name" value="Sigma70_r2"/>
    <property type="match status" value="1"/>
</dbReference>
<dbReference type="RefSeq" id="WP_242935640.1">
    <property type="nucleotide sequence ID" value="NZ_CP094326.1"/>
</dbReference>
<dbReference type="InterPro" id="IPR036388">
    <property type="entry name" value="WH-like_DNA-bd_sf"/>
</dbReference>
<dbReference type="PANTHER" id="PTHR43133:SF46">
    <property type="entry name" value="RNA POLYMERASE SIGMA-70 FACTOR ECF SUBFAMILY"/>
    <property type="match status" value="1"/>
</dbReference>